<evidence type="ECO:0000256" key="1">
    <source>
        <dbReference type="ARBA" id="ARBA00004651"/>
    </source>
</evidence>
<dbReference type="PROSITE" id="PS50850">
    <property type="entry name" value="MFS"/>
    <property type="match status" value="1"/>
</dbReference>
<comment type="subcellular location">
    <subcellularLocation>
        <location evidence="8">Cell inner membrane</location>
        <topology evidence="8">Multi-pass membrane protein</topology>
    </subcellularLocation>
    <subcellularLocation>
        <location evidence="1">Cell membrane</location>
        <topology evidence="1">Multi-pass membrane protein</topology>
    </subcellularLocation>
</comment>
<protein>
    <recommendedName>
        <fullName evidence="8">Bcr/CflA family efflux transporter</fullName>
    </recommendedName>
</protein>
<keyword evidence="8" id="KW-0997">Cell inner membrane</keyword>
<sequence length="405" mass="42663">MNAPLQVKPPVLGMAEFVGFLAACMAINALAIDVMLPALPGITEAYGLVDANQAQSVVAVYLLGMGVSQLFYGPLSDSYGRRPVLIFGLLVFSVAGLLATLSNSFVMLLVCRFIQGFGGGAPRVIGISLARDRFSGVILGKVMSLSMMTFMAVPILAPSLGQLVLMIASWRWTFGVLVIGGGSVLLWLLLRLPESLPVEKRRPLSIKSVMDGFWSTVSHRQTMSFVVAVGLVFGAQMGFIISAQRIFADIFNAGDHFGLLFACIASAMAVASFTNSRLVVRLGMQRMAGMALVVLVLVSTTHLAVALRGGESLWLFIALQMATMAMYGFLTANLNALAIEPLGHIAGTASSVIGLCTTLIGAGVGYVIGQAFDGSLVPLTTAGLIIGVAAAMLMLFARTGEERGF</sequence>
<dbReference type="SUPFAM" id="SSF103473">
    <property type="entry name" value="MFS general substrate transporter"/>
    <property type="match status" value="1"/>
</dbReference>
<dbReference type="GO" id="GO:1990961">
    <property type="term" value="P:xenobiotic detoxification by transmembrane export across the plasma membrane"/>
    <property type="evidence" value="ECO:0007669"/>
    <property type="project" value="InterPro"/>
</dbReference>
<evidence type="ECO:0000256" key="4">
    <source>
        <dbReference type="ARBA" id="ARBA00022475"/>
    </source>
</evidence>
<dbReference type="AlphaFoldDB" id="A0A927BZS7"/>
<feature type="transmembrane region" description="Helical" evidence="8">
    <location>
        <begin position="169"/>
        <end position="192"/>
    </location>
</feature>
<dbReference type="PANTHER" id="PTHR23502">
    <property type="entry name" value="MAJOR FACILITATOR SUPERFAMILY"/>
    <property type="match status" value="1"/>
</dbReference>
<dbReference type="InterPro" id="IPR011701">
    <property type="entry name" value="MFS"/>
</dbReference>
<organism evidence="10 11">
    <name type="scientific">Spongiibacter pelagi</name>
    <dbReference type="NCBI Taxonomy" id="2760804"/>
    <lineage>
        <taxon>Bacteria</taxon>
        <taxon>Pseudomonadati</taxon>
        <taxon>Pseudomonadota</taxon>
        <taxon>Gammaproteobacteria</taxon>
        <taxon>Cellvibrionales</taxon>
        <taxon>Spongiibacteraceae</taxon>
        <taxon>Spongiibacter</taxon>
    </lineage>
</organism>
<evidence type="ECO:0000313" key="11">
    <source>
        <dbReference type="Proteomes" id="UP000610558"/>
    </source>
</evidence>
<comment type="caution">
    <text evidence="8">Lacks conserved residue(s) required for the propagation of feature annotation.</text>
</comment>
<name>A0A927BZS7_9GAMM</name>
<evidence type="ECO:0000256" key="7">
    <source>
        <dbReference type="ARBA" id="ARBA00023136"/>
    </source>
</evidence>
<keyword evidence="6 8" id="KW-1133">Transmembrane helix</keyword>
<feature type="transmembrane region" description="Helical" evidence="8">
    <location>
        <begin position="225"/>
        <end position="247"/>
    </location>
</feature>
<feature type="transmembrane region" description="Helical" evidence="8">
    <location>
        <begin position="134"/>
        <end position="157"/>
    </location>
</feature>
<comment type="similarity">
    <text evidence="2 8">Belongs to the major facilitator superfamily. Bcr/CmlA family.</text>
</comment>
<gene>
    <name evidence="10" type="ORF">IB286_03545</name>
</gene>
<dbReference type="NCBIfam" id="TIGR00710">
    <property type="entry name" value="efflux_Bcr_CflA"/>
    <property type="match status" value="1"/>
</dbReference>
<keyword evidence="3 8" id="KW-0813">Transport</keyword>
<accession>A0A927BZS7</accession>
<dbReference type="RefSeq" id="WP_190762460.1">
    <property type="nucleotide sequence ID" value="NZ_JACXLD010000001.1"/>
</dbReference>
<feature type="transmembrane region" description="Helical" evidence="8">
    <location>
        <begin position="20"/>
        <end position="42"/>
    </location>
</feature>
<dbReference type="InterPro" id="IPR036259">
    <property type="entry name" value="MFS_trans_sf"/>
</dbReference>
<evidence type="ECO:0000256" key="3">
    <source>
        <dbReference type="ARBA" id="ARBA00022448"/>
    </source>
</evidence>
<dbReference type="EMBL" id="JACXLD010000001">
    <property type="protein sequence ID" value="MBD2858069.1"/>
    <property type="molecule type" value="Genomic_DNA"/>
</dbReference>
<evidence type="ECO:0000256" key="5">
    <source>
        <dbReference type="ARBA" id="ARBA00022692"/>
    </source>
</evidence>
<dbReference type="GO" id="GO:0005886">
    <property type="term" value="C:plasma membrane"/>
    <property type="evidence" value="ECO:0007669"/>
    <property type="project" value="UniProtKB-SubCell"/>
</dbReference>
<feature type="transmembrane region" description="Helical" evidence="8">
    <location>
        <begin position="375"/>
        <end position="397"/>
    </location>
</feature>
<dbReference type="PANTHER" id="PTHR23502:SF132">
    <property type="entry name" value="POLYAMINE TRANSPORTER 2-RELATED"/>
    <property type="match status" value="1"/>
</dbReference>
<feature type="transmembrane region" description="Helical" evidence="8">
    <location>
        <begin position="259"/>
        <end position="280"/>
    </location>
</feature>
<keyword evidence="11" id="KW-1185">Reference proteome</keyword>
<dbReference type="Proteomes" id="UP000610558">
    <property type="component" value="Unassembled WGS sequence"/>
</dbReference>
<feature type="transmembrane region" description="Helical" evidence="8">
    <location>
        <begin position="84"/>
        <end position="114"/>
    </location>
</feature>
<dbReference type="Gene3D" id="1.20.1720.10">
    <property type="entry name" value="Multidrug resistance protein D"/>
    <property type="match status" value="1"/>
</dbReference>
<reference evidence="10" key="1">
    <citation type="submission" date="2020-09" db="EMBL/GenBank/DDBJ databases">
        <authorList>
            <person name="Yoon J.-W."/>
        </authorList>
    </citation>
    <scope>NUCLEOTIDE SEQUENCE</scope>
    <source>
        <strain evidence="10">KMU-158</strain>
    </source>
</reference>
<feature type="domain" description="Major facilitator superfamily (MFS) profile" evidence="9">
    <location>
        <begin position="17"/>
        <end position="400"/>
    </location>
</feature>
<evidence type="ECO:0000313" key="10">
    <source>
        <dbReference type="EMBL" id="MBD2858069.1"/>
    </source>
</evidence>
<proteinExistence type="inferred from homology"/>
<dbReference type="InterPro" id="IPR020846">
    <property type="entry name" value="MFS_dom"/>
</dbReference>
<evidence type="ECO:0000256" key="6">
    <source>
        <dbReference type="ARBA" id="ARBA00022989"/>
    </source>
</evidence>
<evidence type="ECO:0000259" key="9">
    <source>
        <dbReference type="PROSITE" id="PS50850"/>
    </source>
</evidence>
<feature type="transmembrane region" description="Helical" evidence="8">
    <location>
        <begin position="287"/>
        <end position="307"/>
    </location>
</feature>
<keyword evidence="4" id="KW-1003">Cell membrane</keyword>
<dbReference type="Pfam" id="PF07690">
    <property type="entry name" value="MFS_1"/>
    <property type="match status" value="1"/>
</dbReference>
<dbReference type="GO" id="GO:0042910">
    <property type="term" value="F:xenobiotic transmembrane transporter activity"/>
    <property type="evidence" value="ECO:0007669"/>
    <property type="project" value="InterPro"/>
</dbReference>
<feature type="transmembrane region" description="Helical" evidence="8">
    <location>
        <begin position="54"/>
        <end position="72"/>
    </location>
</feature>
<dbReference type="InterPro" id="IPR004812">
    <property type="entry name" value="Efflux_drug-R_Bcr/CmlA"/>
</dbReference>
<feature type="transmembrane region" description="Helical" evidence="8">
    <location>
        <begin position="313"/>
        <end position="330"/>
    </location>
</feature>
<evidence type="ECO:0000256" key="8">
    <source>
        <dbReference type="RuleBase" id="RU365088"/>
    </source>
</evidence>
<comment type="caution">
    <text evidence="10">The sequence shown here is derived from an EMBL/GenBank/DDBJ whole genome shotgun (WGS) entry which is preliminary data.</text>
</comment>
<dbReference type="CDD" id="cd17320">
    <property type="entry name" value="MFS_MdfA_MDR_like"/>
    <property type="match status" value="1"/>
</dbReference>
<evidence type="ECO:0000256" key="2">
    <source>
        <dbReference type="ARBA" id="ARBA00006236"/>
    </source>
</evidence>
<keyword evidence="7 8" id="KW-0472">Membrane</keyword>
<feature type="transmembrane region" description="Helical" evidence="8">
    <location>
        <begin position="342"/>
        <end position="369"/>
    </location>
</feature>
<keyword evidence="5 8" id="KW-0812">Transmembrane</keyword>